<dbReference type="PROSITE" id="PS00073">
    <property type="entry name" value="ACYL_COA_DH_2"/>
    <property type="match status" value="1"/>
</dbReference>
<reference evidence="13 14" key="1">
    <citation type="submission" date="2020-07" db="EMBL/GenBank/DDBJ databases">
        <title>Genome of Haloechinothrix sp.</title>
        <authorList>
            <person name="Tang S.-K."/>
            <person name="Yang L."/>
            <person name="Zhu W.-Y."/>
        </authorList>
    </citation>
    <scope>NUCLEOTIDE SEQUENCE [LARGE SCALE GENOMIC DNA]</scope>
    <source>
        <strain evidence="13 14">YIM 98757</strain>
    </source>
</reference>
<evidence type="ECO:0000256" key="8">
    <source>
        <dbReference type="RuleBase" id="RU362125"/>
    </source>
</evidence>
<dbReference type="InterPro" id="IPR006089">
    <property type="entry name" value="Acyl-CoA_DH_CS"/>
</dbReference>
<evidence type="ECO:0000256" key="1">
    <source>
        <dbReference type="ARBA" id="ARBA00001974"/>
    </source>
</evidence>
<dbReference type="AlphaFoldDB" id="A0A838AFY6"/>
<dbReference type="Gene3D" id="2.40.110.10">
    <property type="entry name" value="Butyryl-CoA Dehydrogenase, subunit A, domain 2"/>
    <property type="match status" value="1"/>
</dbReference>
<comment type="cofactor">
    <cofactor evidence="1 8">
        <name>FAD</name>
        <dbReference type="ChEBI" id="CHEBI:57692"/>
    </cofactor>
</comment>
<comment type="caution">
    <text evidence="13">The sequence shown here is derived from an EMBL/GenBank/DDBJ whole genome shotgun (WGS) entry which is preliminary data.</text>
</comment>
<name>A0A838AFY6_9PSEU</name>
<dbReference type="InterPro" id="IPR006091">
    <property type="entry name" value="Acyl-CoA_Oxase/DH_mid-dom"/>
</dbReference>
<evidence type="ECO:0000313" key="13">
    <source>
        <dbReference type="EMBL" id="MBA0128028.1"/>
    </source>
</evidence>
<dbReference type="PROSITE" id="PS00072">
    <property type="entry name" value="ACYL_COA_DH_1"/>
    <property type="match status" value="1"/>
</dbReference>
<dbReference type="Pfam" id="PF00441">
    <property type="entry name" value="Acyl-CoA_dh_1"/>
    <property type="match status" value="1"/>
</dbReference>
<dbReference type="EMBL" id="JACCKD010000009">
    <property type="protein sequence ID" value="MBA0128028.1"/>
    <property type="molecule type" value="Genomic_DNA"/>
</dbReference>
<sequence length="440" mass="47355">MVHDGGVGEDERNDPRRWRRRGRAERSTTVASARTSGTIHDGGVGEDENGDEVAQVSDDVNVYQLAEEHEQLREAVRDLAENEIAPYAADVDEQERYPTEAVEALTKTGFNAVHIPEAYGGQGADAVAGDIVVEEIARVCASSSLIPAVNKLGTMNVILGASEDLKQRVLGDVASGAMASYALSEREAGSDPSAMRTRAVPDGDHWVLNGTKCWITNAGESTWYTVMAVSDPQASSPVNGISAFAVRYDDAGFSVGPKERKLGIKGSPTREIYFEDCAIPADRIIGEPGHGLRLAFTTLDHTRHTIGAQALGIAQGALDAAVSYVKERQQFGKAIADFQGVQFMLADMAMKVEAARHMVYSAAAKVERGEPDASFASSAAKTFASDTAMEVTVDTVQLFGGAGYTRDFPAERMMRDAKITQIYEGTNQIQRMVMAKQLLK</sequence>
<dbReference type="Pfam" id="PF02770">
    <property type="entry name" value="Acyl-CoA_dh_M"/>
    <property type="match status" value="1"/>
</dbReference>
<evidence type="ECO:0000259" key="12">
    <source>
        <dbReference type="Pfam" id="PF02771"/>
    </source>
</evidence>
<dbReference type="Gene3D" id="1.20.140.10">
    <property type="entry name" value="Butyryl-CoA Dehydrogenase, subunit A, domain 3"/>
    <property type="match status" value="1"/>
</dbReference>
<evidence type="ECO:0000256" key="4">
    <source>
        <dbReference type="ARBA" id="ARBA00022827"/>
    </source>
</evidence>
<evidence type="ECO:0000256" key="9">
    <source>
        <dbReference type="SAM" id="MobiDB-lite"/>
    </source>
</evidence>
<dbReference type="PIRSF" id="PIRSF016578">
    <property type="entry name" value="HsaA"/>
    <property type="match status" value="1"/>
</dbReference>
<proteinExistence type="inferred from homology"/>
<comment type="catalytic activity">
    <reaction evidence="6">
        <text>a 2,3-saturated acyl-CoA + A = a 2,3-dehydroacyl-CoA + AH2</text>
        <dbReference type="Rhea" id="RHEA:48608"/>
        <dbReference type="ChEBI" id="CHEBI:13193"/>
        <dbReference type="ChEBI" id="CHEBI:17499"/>
        <dbReference type="ChEBI" id="CHEBI:60015"/>
        <dbReference type="ChEBI" id="CHEBI:65111"/>
    </reaction>
</comment>
<dbReference type="Proteomes" id="UP000582974">
    <property type="component" value="Unassembled WGS sequence"/>
</dbReference>
<dbReference type="InterPro" id="IPR013786">
    <property type="entry name" value="AcylCoA_DH/ox_N"/>
</dbReference>
<evidence type="ECO:0000256" key="6">
    <source>
        <dbReference type="ARBA" id="ARBA00052546"/>
    </source>
</evidence>
<feature type="region of interest" description="Disordered" evidence="9">
    <location>
        <begin position="1"/>
        <end position="50"/>
    </location>
</feature>
<dbReference type="Pfam" id="PF02771">
    <property type="entry name" value="Acyl-CoA_dh_N"/>
    <property type="match status" value="1"/>
</dbReference>
<keyword evidence="14" id="KW-1185">Reference proteome</keyword>
<dbReference type="InterPro" id="IPR037069">
    <property type="entry name" value="AcylCoA_DH/ox_N_sf"/>
</dbReference>
<feature type="domain" description="Acyl-CoA dehydrogenase/oxidase C-terminal" evidence="10">
    <location>
        <begin position="289"/>
        <end position="439"/>
    </location>
</feature>
<dbReference type="FunFam" id="2.40.110.10:FF:000001">
    <property type="entry name" value="Acyl-CoA dehydrogenase, mitochondrial"/>
    <property type="match status" value="1"/>
</dbReference>
<evidence type="ECO:0000256" key="7">
    <source>
        <dbReference type="ARBA" id="ARBA00071575"/>
    </source>
</evidence>
<keyword evidence="4 8" id="KW-0274">FAD</keyword>
<protein>
    <recommendedName>
        <fullName evidence="7">Probable acyl-CoA dehydrogenase fadE25</fullName>
    </recommendedName>
</protein>
<keyword evidence="5 8" id="KW-0560">Oxidoreductase</keyword>
<evidence type="ECO:0000259" key="11">
    <source>
        <dbReference type="Pfam" id="PF02770"/>
    </source>
</evidence>
<feature type="domain" description="Acyl-CoA dehydrogenase/oxidase N-terminal" evidence="12">
    <location>
        <begin position="67"/>
        <end position="176"/>
    </location>
</feature>
<dbReference type="Gene3D" id="1.10.540.10">
    <property type="entry name" value="Acyl-CoA dehydrogenase/oxidase, N-terminal domain"/>
    <property type="match status" value="1"/>
</dbReference>
<feature type="compositionally biased region" description="Polar residues" evidence="9">
    <location>
        <begin position="27"/>
        <end position="38"/>
    </location>
</feature>
<comment type="similarity">
    <text evidence="2 8">Belongs to the acyl-CoA dehydrogenase family.</text>
</comment>
<dbReference type="PANTHER" id="PTHR43884:SF12">
    <property type="entry name" value="ISOVALERYL-COA DEHYDROGENASE, MITOCHONDRIAL-RELATED"/>
    <property type="match status" value="1"/>
</dbReference>
<dbReference type="InterPro" id="IPR009075">
    <property type="entry name" value="AcylCo_DH/oxidase_C"/>
</dbReference>
<dbReference type="SUPFAM" id="SSF56645">
    <property type="entry name" value="Acyl-CoA dehydrogenase NM domain-like"/>
    <property type="match status" value="1"/>
</dbReference>
<dbReference type="InterPro" id="IPR036250">
    <property type="entry name" value="AcylCo_DH-like_C"/>
</dbReference>
<dbReference type="InterPro" id="IPR046373">
    <property type="entry name" value="Acyl-CoA_Oxase/DH_mid-dom_sf"/>
</dbReference>
<accession>A0A838AFY6</accession>
<dbReference type="PANTHER" id="PTHR43884">
    <property type="entry name" value="ACYL-COA DEHYDROGENASE"/>
    <property type="match status" value="1"/>
</dbReference>
<evidence type="ECO:0000256" key="2">
    <source>
        <dbReference type="ARBA" id="ARBA00009347"/>
    </source>
</evidence>
<evidence type="ECO:0000259" key="10">
    <source>
        <dbReference type="Pfam" id="PF00441"/>
    </source>
</evidence>
<dbReference type="FunFam" id="1.20.140.10:FF:000004">
    <property type="entry name" value="Acyl-CoA dehydrogenase FadE25"/>
    <property type="match status" value="1"/>
</dbReference>
<feature type="domain" description="Acyl-CoA oxidase/dehydrogenase middle" evidence="11">
    <location>
        <begin position="181"/>
        <end position="277"/>
    </location>
</feature>
<organism evidence="13 14">
    <name type="scientific">Haloechinothrix aidingensis</name>
    <dbReference type="NCBI Taxonomy" id="2752311"/>
    <lineage>
        <taxon>Bacteria</taxon>
        <taxon>Bacillati</taxon>
        <taxon>Actinomycetota</taxon>
        <taxon>Actinomycetes</taxon>
        <taxon>Pseudonocardiales</taxon>
        <taxon>Pseudonocardiaceae</taxon>
        <taxon>Haloechinothrix</taxon>
    </lineage>
</organism>
<keyword evidence="3 8" id="KW-0285">Flavoprotein</keyword>
<dbReference type="SUPFAM" id="SSF47203">
    <property type="entry name" value="Acyl-CoA dehydrogenase C-terminal domain-like"/>
    <property type="match status" value="1"/>
</dbReference>
<dbReference type="FunFam" id="1.10.540.10:FF:000023">
    <property type="entry name" value="Acyl-CoA dehydrogenase FadE25"/>
    <property type="match status" value="1"/>
</dbReference>
<evidence type="ECO:0000256" key="3">
    <source>
        <dbReference type="ARBA" id="ARBA00022630"/>
    </source>
</evidence>
<dbReference type="GO" id="GO:0003995">
    <property type="term" value="F:acyl-CoA dehydrogenase activity"/>
    <property type="evidence" value="ECO:0007669"/>
    <property type="project" value="InterPro"/>
</dbReference>
<gene>
    <name evidence="13" type="ORF">H0B56_20985</name>
</gene>
<dbReference type="InterPro" id="IPR009100">
    <property type="entry name" value="AcylCoA_DH/oxidase_NM_dom_sf"/>
</dbReference>
<evidence type="ECO:0000256" key="5">
    <source>
        <dbReference type="ARBA" id="ARBA00023002"/>
    </source>
</evidence>
<evidence type="ECO:0000313" key="14">
    <source>
        <dbReference type="Proteomes" id="UP000582974"/>
    </source>
</evidence>
<dbReference type="GO" id="GO:0050660">
    <property type="term" value="F:flavin adenine dinucleotide binding"/>
    <property type="evidence" value="ECO:0007669"/>
    <property type="project" value="InterPro"/>
</dbReference>